<name>A0A9P0J1I8_APHGO</name>
<reference evidence="2" key="1">
    <citation type="submission" date="2022-02" db="EMBL/GenBank/DDBJ databases">
        <authorList>
            <person name="King R."/>
        </authorList>
    </citation>
    <scope>NUCLEOTIDE SEQUENCE</scope>
</reference>
<reference evidence="2" key="2">
    <citation type="submission" date="2022-10" db="EMBL/GenBank/DDBJ databases">
        <authorList>
            <consortium name="ENA_rothamsted_submissions"/>
            <consortium name="culmorum"/>
            <person name="King R."/>
        </authorList>
    </citation>
    <scope>NUCLEOTIDE SEQUENCE</scope>
</reference>
<accession>A0A9P0J1I8</accession>
<feature type="region of interest" description="Disordered" evidence="1">
    <location>
        <begin position="109"/>
        <end position="132"/>
    </location>
</feature>
<evidence type="ECO:0000313" key="3">
    <source>
        <dbReference type="Proteomes" id="UP001154329"/>
    </source>
</evidence>
<organism evidence="2 3">
    <name type="scientific">Aphis gossypii</name>
    <name type="common">Cotton aphid</name>
    <dbReference type="NCBI Taxonomy" id="80765"/>
    <lineage>
        <taxon>Eukaryota</taxon>
        <taxon>Metazoa</taxon>
        <taxon>Ecdysozoa</taxon>
        <taxon>Arthropoda</taxon>
        <taxon>Hexapoda</taxon>
        <taxon>Insecta</taxon>
        <taxon>Pterygota</taxon>
        <taxon>Neoptera</taxon>
        <taxon>Paraneoptera</taxon>
        <taxon>Hemiptera</taxon>
        <taxon>Sternorrhyncha</taxon>
        <taxon>Aphidomorpha</taxon>
        <taxon>Aphidoidea</taxon>
        <taxon>Aphididae</taxon>
        <taxon>Aphidini</taxon>
        <taxon>Aphis</taxon>
        <taxon>Aphis</taxon>
    </lineage>
</organism>
<proteinExistence type="predicted"/>
<keyword evidence="3" id="KW-1185">Reference proteome</keyword>
<dbReference type="Proteomes" id="UP001154329">
    <property type="component" value="Chromosome 2"/>
</dbReference>
<protein>
    <submittedName>
        <fullName evidence="2">Uncharacterized protein</fullName>
    </submittedName>
</protein>
<dbReference type="AlphaFoldDB" id="A0A9P0J1I8"/>
<evidence type="ECO:0000256" key="1">
    <source>
        <dbReference type="SAM" id="MobiDB-lite"/>
    </source>
</evidence>
<dbReference type="EMBL" id="OU899035">
    <property type="protein sequence ID" value="CAH1725236.1"/>
    <property type="molecule type" value="Genomic_DNA"/>
</dbReference>
<feature type="compositionally biased region" description="Basic residues" evidence="1">
    <location>
        <begin position="118"/>
        <end position="132"/>
    </location>
</feature>
<gene>
    <name evidence="2" type="ORF">APHIGO_LOCUS6359</name>
</gene>
<evidence type="ECO:0000313" key="2">
    <source>
        <dbReference type="EMBL" id="CAH1725236.1"/>
    </source>
</evidence>
<sequence>MKPKRIGNTYTTHQGLYTSICVYMFGGTCDRYLTLMEIMYQTQIIILCVALCIDVGEESNGNIKIDTKNMRTEDDDDARHSERVREVRTRATGWAAGRRSRCCLAGVRTTEEREAWPRARKPPRRRRHRRHR</sequence>